<name>A0A318KX71_9NEIS</name>
<accession>A0A318KX71</accession>
<protein>
    <submittedName>
        <fullName evidence="2">Uncharacterized protein</fullName>
    </submittedName>
</protein>
<evidence type="ECO:0000313" key="3">
    <source>
        <dbReference type="Proteomes" id="UP000247555"/>
    </source>
</evidence>
<evidence type="ECO:0000256" key="1">
    <source>
        <dbReference type="SAM" id="MobiDB-lite"/>
    </source>
</evidence>
<keyword evidence="3" id="KW-1185">Reference proteome</keyword>
<comment type="caution">
    <text evidence="2">The sequence shown here is derived from an EMBL/GenBank/DDBJ whole genome shotgun (WGS) entry which is preliminary data.</text>
</comment>
<dbReference type="Proteomes" id="UP000247555">
    <property type="component" value="Unassembled WGS sequence"/>
</dbReference>
<sequence length="73" mass="7943">MVLADEKRKLVGNGDADLARIRQEVFGDAPASKPDEKKPEQNPAPTLDLPGKQLNELADVLKKFRDLFAAGGK</sequence>
<gene>
    <name evidence="2" type="ORF">DFR34_1047</name>
</gene>
<proteinExistence type="predicted"/>
<feature type="region of interest" description="Disordered" evidence="1">
    <location>
        <begin position="27"/>
        <end position="50"/>
    </location>
</feature>
<reference evidence="2 3" key="1">
    <citation type="submission" date="2018-05" db="EMBL/GenBank/DDBJ databases">
        <title>Genomic Encyclopedia of Type Strains, Phase IV (KMG-IV): sequencing the most valuable type-strain genomes for metagenomic binning, comparative biology and taxonomic classification.</title>
        <authorList>
            <person name="Goeker M."/>
        </authorList>
    </citation>
    <scope>NUCLEOTIDE SEQUENCE [LARGE SCALE GENOMIC DNA]</scope>
    <source>
        <strain evidence="2 3">DSM 29661</strain>
    </source>
</reference>
<dbReference type="AlphaFoldDB" id="A0A318KX71"/>
<evidence type="ECO:0000313" key="2">
    <source>
        <dbReference type="EMBL" id="PXX80236.1"/>
    </source>
</evidence>
<dbReference type="EMBL" id="QJKI01000004">
    <property type="protein sequence ID" value="PXX80236.1"/>
    <property type="molecule type" value="Genomic_DNA"/>
</dbReference>
<organism evidence="2 3">
    <name type="scientific">Rivihabitans pingtungensis</name>
    <dbReference type="NCBI Taxonomy" id="1054498"/>
    <lineage>
        <taxon>Bacteria</taxon>
        <taxon>Pseudomonadati</taxon>
        <taxon>Pseudomonadota</taxon>
        <taxon>Betaproteobacteria</taxon>
        <taxon>Neisseriales</taxon>
        <taxon>Aquaspirillaceae</taxon>
        <taxon>Rivihabitans</taxon>
    </lineage>
</organism>